<gene>
    <name evidence="1" type="ORF">CAGGBEG34_120008</name>
</gene>
<dbReference type="AlphaFoldDB" id="G2J7E0"/>
<dbReference type="RefSeq" id="WP_006681978.1">
    <property type="nucleotide sequence ID" value="NZ_CAFB01000028.1"/>
</dbReference>
<organism evidence="1 2">
    <name type="scientific">Candidatus Glomeribacter gigasporarum BEG34</name>
    <dbReference type="NCBI Taxonomy" id="1070319"/>
    <lineage>
        <taxon>Bacteria</taxon>
        <taxon>Pseudomonadati</taxon>
        <taxon>Pseudomonadota</taxon>
        <taxon>Betaproteobacteria</taxon>
        <taxon>Burkholderiales</taxon>
        <taxon>Burkholderiaceae</taxon>
        <taxon>Candidatus Glomeribacter</taxon>
    </lineage>
</organism>
<evidence type="ECO:0000313" key="2">
    <source>
        <dbReference type="Proteomes" id="UP000054051"/>
    </source>
</evidence>
<name>G2J7E0_9BURK</name>
<accession>G2J7E0</accession>
<comment type="caution">
    <text evidence="1">The sequence shown here is derived from an EMBL/GenBank/DDBJ whole genome shotgun (WGS) entry which is preliminary data.</text>
</comment>
<evidence type="ECO:0000313" key="1">
    <source>
        <dbReference type="EMBL" id="CCD28685.1"/>
    </source>
</evidence>
<dbReference type="OrthoDB" id="8594085at2"/>
<keyword evidence="2" id="KW-1185">Reference proteome</keyword>
<dbReference type="InterPro" id="IPR010373">
    <property type="entry name" value="DUF968"/>
</dbReference>
<reference evidence="1 2" key="1">
    <citation type="submission" date="2011-08" db="EMBL/GenBank/DDBJ databases">
        <title>The genome of the obligate endobacterium of an arbuscular mycorrhizal fungus reveals an interphylum network of nutritional interactions.</title>
        <authorList>
            <person name="Ghignone S."/>
            <person name="Salvioli A."/>
            <person name="Anca I."/>
            <person name="Lumini E."/>
            <person name="Ortu G."/>
            <person name="Petiti L."/>
            <person name="Cruveiller S."/>
            <person name="Bianciotto V."/>
            <person name="Piffanelli P."/>
            <person name="Lanfranco L."/>
            <person name="Bonfante P."/>
        </authorList>
    </citation>
    <scope>NUCLEOTIDE SEQUENCE [LARGE SCALE GENOMIC DNA]</scope>
    <source>
        <strain evidence="1 2">BEG34</strain>
    </source>
</reference>
<dbReference type="Gene3D" id="3.30.50.20">
    <property type="entry name" value="prophage-derive protein ybcO"/>
    <property type="match status" value="1"/>
</dbReference>
<dbReference type="EMBL" id="CAFB01000028">
    <property type="protein sequence ID" value="CCD28685.1"/>
    <property type="molecule type" value="Genomic_DNA"/>
</dbReference>
<proteinExistence type="predicted"/>
<sequence>MMRSEKLRRLVAMLPCMCCGQKGQTQAAHANFQSFGKGMGIKASDAALMALCVRCHAELDQGQTMTKEERRNAQYEWIAKTWAALAEQGKVAV</sequence>
<protein>
    <submittedName>
        <fullName evidence="1">Uncharacterized protein DUF968</fullName>
    </submittedName>
</protein>
<dbReference type="Pfam" id="PF06147">
    <property type="entry name" value="DUF968"/>
    <property type="match status" value="1"/>
</dbReference>
<dbReference type="eggNOG" id="ENOG503325W">
    <property type="taxonomic scope" value="Bacteria"/>
</dbReference>
<dbReference type="Proteomes" id="UP000054051">
    <property type="component" value="Unassembled WGS sequence"/>
</dbReference>
<dbReference type="STRING" id="1070319.CAGGBEG34_120008"/>